<evidence type="ECO:0000313" key="3">
    <source>
        <dbReference type="Proteomes" id="UP001336020"/>
    </source>
</evidence>
<name>A0ABU7LIX2_9NOCA</name>
<accession>A0ABU7LIX2</accession>
<evidence type="ECO:0000313" key="2">
    <source>
        <dbReference type="EMBL" id="MEE2061516.1"/>
    </source>
</evidence>
<keyword evidence="3" id="KW-1185">Reference proteome</keyword>
<reference evidence="2 3" key="1">
    <citation type="submission" date="2023-07" db="EMBL/GenBank/DDBJ databases">
        <authorList>
            <person name="Girao M."/>
            <person name="Carvalho M.F."/>
        </authorList>
    </citation>
    <scope>NUCLEOTIDE SEQUENCE [LARGE SCALE GENOMIC DNA]</scope>
    <source>
        <strain evidence="2 3">YIM65754</strain>
    </source>
</reference>
<dbReference type="Pfam" id="PF14355">
    <property type="entry name" value="Abi_C"/>
    <property type="match status" value="1"/>
</dbReference>
<comment type="caution">
    <text evidence="2">The sequence shown here is derived from an EMBL/GenBank/DDBJ whole genome shotgun (WGS) entry which is preliminary data.</text>
</comment>
<evidence type="ECO:0000259" key="1">
    <source>
        <dbReference type="Pfam" id="PF14355"/>
    </source>
</evidence>
<organism evidence="2 3">
    <name type="scientific">Rhodococcus artemisiae</name>
    <dbReference type="NCBI Taxonomy" id="714159"/>
    <lineage>
        <taxon>Bacteria</taxon>
        <taxon>Bacillati</taxon>
        <taxon>Actinomycetota</taxon>
        <taxon>Actinomycetes</taxon>
        <taxon>Mycobacteriales</taxon>
        <taxon>Nocardiaceae</taxon>
        <taxon>Rhodococcus</taxon>
    </lineage>
</organism>
<dbReference type="EMBL" id="JAUTXY010000018">
    <property type="protein sequence ID" value="MEE2061516.1"/>
    <property type="molecule type" value="Genomic_DNA"/>
</dbReference>
<gene>
    <name evidence="2" type="ORF">Q7514_28725</name>
</gene>
<proteinExistence type="predicted"/>
<dbReference type="RefSeq" id="WP_330136672.1">
    <property type="nucleotide sequence ID" value="NZ_JAUTXY010000018.1"/>
</dbReference>
<protein>
    <submittedName>
        <fullName evidence="2">Abortive infection family protein</fullName>
    </submittedName>
</protein>
<dbReference type="InterPro" id="IPR026001">
    <property type="entry name" value="Abi-like_C"/>
</dbReference>
<feature type="domain" description="Abortive infection protein-like C-terminal" evidence="1">
    <location>
        <begin position="2"/>
        <end position="49"/>
    </location>
</feature>
<dbReference type="Proteomes" id="UP001336020">
    <property type="component" value="Unassembled WGS sequence"/>
</dbReference>
<sequence length="119" mass="12752">MSTVALTLAEIRNAFGTGHATAEATGGNLSPRHARLAVNAAAAWCEFVIETLNDPAAPWRAPLPLRRQEEEGRNVVERSFATVKQGNVSIAGGDFTHHRQYGPSQTAVPITRSVGDMDD</sequence>